<feature type="region of interest" description="Disordered" evidence="1">
    <location>
        <begin position="245"/>
        <end position="284"/>
    </location>
</feature>
<keyword evidence="4" id="KW-1185">Reference proteome</keyword>
<evidence type="ECO:0000256" key="1">
    <source>
        <dbReference type="SAM" id="MobiDB-lite"/>
    </source>
</evidence>
<proteinExistence type="predicted"/>
<dbReference type="PANTHER" id="PTHR11188">
    <property type="entry name" value="ARRESTIN DOMAIN CONTAINING PROTEIN"/>
    <property type="match status" value="1"/>
</dbReference>
<dbReference type="InParanoid" id="A0A166BTN7"/>
<dbReference type="InterPro" id="IPR050357">
    <property type="entry name" value="Arrestin_domain-protein"/>
</dbReference>
<dbReference type="InterPro" id="IPR011021">
    <property type="entry name" value="Arrestin-like_N"/>
</dbReference>
<dbReference type="GO" id="GO:0030674">
    <property type="term" value="F:protein-macromolecule adaptor activity"/>
    <property type="evidence" value="ECO:0007669"/>
    <property type="project" value="TreeGrafter"/>
</dbReference>
<evidence type="ECO:0000259" key="2">
    <source>
        <dbReference type="SMART" id="SM01017"/>
    </source>
</evidence>
<dbReference type="InterPro" id="IPR014756">
    <property type="entry name" value="Ig_E-set"/>
</dbReference>
<dbReference type="STRING" id="1314781.A0A166BTN7"/>
<dbReference type="OrthoDB" id="2333384at2759"/>
<accession>A0A166BTN7</accession>
<organism evidence="3 4">
    <name type="scientific">Exidia glandulosa HHB12029</name>
    <dbReference type="NCBI Taxonomy" id="1314781"/>
    <lineage>
        <taxon>Eukaryota</taxon>
        <taxon>Fungi</taxon>
        <taxon>Dikarya</taxon>
        <taxon>Basidiomycota</taxon>
        <taxon>Agaricomycotina</taxon>
        <taxon>Agaricomycetes</taxon>
        <taxon>Auriculariales</taxon>
        <taxon>Exidiaceae</taxon>
        <taxon>Exidia</taxon>
    </lineage>
</organism>
<reference evidence="3 4" key="1">
    <citation type="journal article" date="2016" name="Mol. Biol. Evol.">
        <title>Comparative Genomics of Early-Diverging Mushroom-Forming Fungi Provides Insights into the Origins of Lignocellulose Decay Capabilities.</title>
        <authorList>
            <person name="Nagy L.G."/>
            <person name="Riley R."/>
            <person name="Tritt A."/>
            <person name="Adam C."/>
            <person name="Daum C."/>
            <person name="Floudas D."/>
            <person name="Sun H."/>
            <person name="Yadav J.S."/>
            <person name="Pangilinan J."/>
            <person name="Larsson K.H."/>
            <person name="Matsuura K."/>
            <person name="Barry K."/>
            <person name="Labutti K."/>
            <person name="Kuo R."/>
            <person name="Ohm R.A."/>
            <person name="Bhattacharya S.S."/>
            <person name="Shirouzu T."/>
            <person name="Yoshinaga Y."/>
            <person name="Martin F.M."/>
            <person name="Grigoriev I.V."/>
            <person name="Hibbett D.S."/>
        </authorList>
    </citation>
    <scope>NUCLEOTIDE SEQUENCE [LARGE SCALE GENOMIC DNA]</scope>
    <source>
        <strain evidence="3 4">HHB12029</strain>
    </source>
</reference>
<protein>
    <recommendedName>
        <fullName evidence="2">Arrestin C-terminal-like domain-containing protein</fullName>
    </recommendedName>
</protein>
<dbReference type="Pfam" id="PF00339">
    <property type="entry name" value="Arrestin_N"/>
    <property type="match status" value="1"/>
</dbReference>
<dbReference type="Proteomes" id="UP000077266">
    <property type="component" value="Unassembled WGS sequence"/>
</dbReference>
<dbReference type="InterPro" id="IPR014752">
    <property type="entry name" value="Arrestin-like_C"/>
</dbReference>
<dbReference type="GO" id="GO:0070086">
    <property type="term" value="P:ubiquitin-dependent endocytosis"/>
    <property type="evidence" value="ECO:0007669"/>
    <property type="project" value="TreeGrafter"/>
</dbReference>
<dbReference type="PANTHER" id="PTHR11188:SF17">
    <property type="entry name" value="FI21816P1"/>
    <property type="match status" value="1"/>
</dbReference>
<gene>
    <name evidence="3" type="ORF">EXIGLDRAFT_9156</name>
</gene>
<dbReference type="InterPro" id="IPR011022">
    <property type="entry name" value="Arrestin_C-like"/>
</dbReference>
<evidence type="ECO:0000313" key="4">
    <source>
        <dbReference type="Proteomes" id="UP000077266"/>
    </source>
</evidence>
<dbReference type="AlphaFoldDB" id="A0A166BTN7"/>
<name>A0A166BTN7_EXIGL</name>
<dbReference type="SUPFAM" id="SSF81296">
    <property type="entry name" value="E set domains"/>
    <property type="match status" value="1"/>
</dbReference>
<dbReference type="GO" id="GO:0031625">
    <property type="term" value="F:ubiquitin protein ligase binding"/>
    <property type="evidence" value="ECO:0007669"/>
    <property type="project" value="TreeGrafter"/>
</dbReference>
<evidence type="ECO:0000313" key="3">
    <source>
        <dbReference type="EMBL" id="KZW03940.1"/>
    </source>
</evidence>
<feature type="domain" description="Arrestin C-terminal-like" evidence="2">
    <location>
        <begin position="173"/>
        <end position="325"/>
    </location>
</feature>
<dbReference type="Gene3D" id="2.60.40.640">
    <property type="match status" value="1"/>
</dbReference>
<dbReference type="GO" id="GO:0005886">
    <property type="term" value="C:plasma membrane"/>
    <property type="evidence" value="ECO:0007669"/>
    <property type="project" value="TreeGrafter"/>
</dbReference>
<feature type="region of interest" description="Disordered" evidence="1">
    <location>
        <begin position="405"/>
        <end position="428"/>
    </location>
</feature>
<dbReference type="EMBL" id="KV425882">
    <property type="protein sequence ID" value="KZW03940.1"/>
    <property type="molecule type" value="Genomic_DNA"/>
</dbReference>
<sequence>MPSASSPNAISKSSIELVVPPYLAVDAPATRGSDAQTLQLSGLVRLHIAEPTTFKDIGVEFSGAVTVMPIAKGRAWRPDSRIVYMSTRSLLDKKTTLKPGSHEFPFTITLAPDVPCTLPDIGGMAHVTYTLRGRAVRTGLWPNFTCERPVHLVRSYPRESVEFQNVYEAENVWRGKAIYSIALPHRAWAAGDTLMTLVKLVPLSKDAIPAELRLSLREDVRILTTNGPRSFTRHVATAAHVIHFPSTPSPGMHEQQASTSTARPPAQVEGSGWATPSDPGPFSMQIPSRTLPSYRNTLVTVRHHLDLLVRFRAPSPASSPGSSPISSAASTQSFAPEACSLSLGIRILSSHLLPFARQATLDNRRALFGLLPELMAMREQTQSGEDGEDDEFDLPSYANHVQDSIPFTPLPVLDDPEESRRSSVDTTRSLESLAARTLDIRRLSRVPDYGSATGPSAGVVPLSSVRGLPSYAEVALLQQTMTMQLARS</sequence>
<dbReference type="SMART" id="SM01017">
    <property type="entry name" value="Arrestin_C"/>
    <property type="match status" value="1"/>
</dbReference>
<dbReference type="GO" id="GO:0005829">
    <property type="term" value="C:cytosol"/>
    <property type="evidence" value="ECO:0007669"/>
    <property type="project" value="TreeGrafter"/>
</dbReference>